<protein>
    <submittedName>
        <fullName evidence="5">MobA/MobL family protein</fullName>
    </submittedName>
</protein>
<organism evidence="5 6">
    <name type="scientific">Azohydromonas caseinilytica</name>
    <dbReference type="NCBI Taxonomy" id="2728836"/>
    <lineage>
        <taxon>Bacteria</taxon>
        <taxon>Pseudomonadati</taxon>
        <taxon>Pseudomonadota</taxon>
        <taxon>Betaproteobacteria</taxon>
        <taxon>Burkholderiales</taxon>
        <taxon>Sphaerotilaceae</taxon>
        <taxon>Azohydromonas</taxon>
    </lineage>
</organism>
<reference evidence="5 6" key="1">
    <citation type="submission" date="2020-04" db="EMBL/GenBank/DDBJ databases">
        <title>Azohydromonas sp. isolated from soil.</title>
        <authorList>
            <person name="Dahal R.H."/>
        </authorList>
    </citation>
    <scope>NUCLEOTIDE SEQUENCE [LARGE SCALE GENOMIC DNA]</scope>
    <source>
        <strain evidence="5 6">G-1-1-14</strain>
    </source>
</reference>
<evidence type="ECO:0000256" key="3">
    <source>
        <dbReference type="SAM" id="MobiDB-lite"/>
    </source>
</evidence>
<feature type="domain" description="MobA/MobL protein" evidence="4">
    <location>
        <begin position="10"/>
        <end position="212"/>
    </location>
</feature>
<keyword evidence="2" id="KW-0184">Conjugation</keyword>
<gene>
    <name evidence="5" type="ORF">HHL10_29805</name>
</gene>
<evidence type="ECO:0000256" key="2">
    <source>
        <dbReference type="ARBA" id="ARBA00022971"/>
    </source>
</evidence>
<feature type="compositionally biased region" description="Basic and acidic residues" evidence="3">
    <location>
        <begin position="322"/>
        <end position="348"/>
    </location>
</feature>
<dbReference type="Proteomes" id="UP000574067">
    <property type="component" value="Unassembled WGS sequence"/>
</dbReference>
<dbReference type="Gene3D" id="3.30.930.30">
    <property type="match status" value="1"/>
</dbReference>
<evidence type="ECO:0000259" key="4">
    <source>
        <dbReference type="Pfam" id="PF03389"/>
    </source>
</evidence>
<dbReference type="NCBIfam" id="NF041496">
    <property type="entry name" value="MobQ"/>
    <property type="match status" value="1"/>
</dbReference>
<dbReference type="InterPro" id="IPR005053">
    <property type="entry name" value="MobA_MobL"/>
</dbReference>
<feature type="region of interest" description="Disordered" evidence="3">
    <location>
        <begin position="263"/>
        <end position="283"/>
    </location>
</feature>
<evidence type="ECO:0000313" key="5">
    <source>
        <dbReference type="EMBL" id="NML19169.1"/>
    </source>
</evidence>
<name>A0A848FLD6_9BURK</name>
<dbReference type="Pfam" id="PF03389">
    <property type="entry name" value="MobA_MobL"/>
    <property type="match status" value="1"/>
</dbReference>
<accession>A0A848FLD6</accession>
<dbReference type="EMBL" id="JABBFW010000066">
    <property type="protein sequence ID" value="NML19169.1"/>
    <property type="molecule type" value="Genomic_DNA"/>
</dbReference>
<comment type="caution">
    <text evidence="5">The sequence shown here is derived from an EMBL/GenBank/DDBJ whole genome shotgun (WGS) entry which is preliminary data.</text>
</comment>
<sequence>MKTVSRSAGRSAVAAVAYRTAERLVDQRTGELHDYRRKGGVEFTELFLPKGAPEWAHIREVLWNAAEQAENRKNSTVAREFEIALPAELSAQQRERLARDLAREIVERHGCAVDLAIHAPGKAGDNRNHHAHVLLTTRRLGPQGFTEKTRELDDRKSREVDRWRERFAQLQNERLREYGHETRVDHRSLEAQGIDRQATRHLGPTAAAIERRTEKPSRKRLEFEREVAERLTQAKEAGELERQARAVDRSILDLSGDLKAALQEREREQRQEQERRQSIEEAKRQAAAGVAEFREQFRLHQAVEAGKRAVREEVMAELQRQAAERAAERERQAQQQREREQEQQRQAERQQPQRGRKGPSPGY</sequence>
<proteinExistence type="inferred from homology"/>
<dbReference type="AlphaFoldDB" id="A0A848FLD6"/>
<feature type="region of interest" description="Disordered" evidence="3">
    <location>
        <begin position="317"/>
        <end position="363"/>
    </location>
</feature>
<keyword evidence="6" id="KW-1185">Reference proteome</keyword>
<evidence type="ECO:0000313" key="6">
    <source>
        <dbReference type="Proteomes" id="UP000574067"/>
    </source>
</evidence>
<evidence type="ECO:0000256" key="1">
    <source>
        <dbReference type="ARBA" id="ARBA00010873"/>
    </source>
</evidence>
<comment type="similarity">
    <text evidence="1">Belongs to the MobA/MobL family.</text>
</comment>